<reference evidence="11" key="1">
    <citation type="journal article" date="2006" name="PLoS Biol.">
        <title>Macronuclear genome sequence of the ciliate Tetrahymena thermophila, a model eukaryote.</title>
        <authorList>
            <person name="Eisen J.A."/>
            <person name="Coyne R.S."/>
            <person name="Wu M."/>
            <person name="Wu D."/>
            <person name="Thiagarajan M."/>
            <person name="Wortman J.R."/>
            <person name="Badger J.H."/>
            <person name="Ren Q."/>
            <person name="Amedeo P."/>
            <person name="Jones K.M."/>
            <person name="Tallon L.J."/>
            <person name="Delcher A.L."/>
            <person name="Salzberg S.L."/>
            <person name="Silva J.C."/>
            <person name="Haas B.J."/>
            <person name="Majoros W.H."/>
            <person name="Farzad M."/>
            <person name="Carlton J.M."/>
            <person name="Smith R.K. Jr."/>
            <person name="Garg J."/>
            <person name="Pearlman R.E."/>
            <person name="Karrer K.M."/>
            <person name="Sun L."/>
            <person name="Manning G."/>
            <person name="Elde N.C."/>
            <person name="Turkewitz A.P."/>
            <person name="Asai D.J."/>
            <person name="Wilkes D.E."/>
            <person name="Wang Y."/>
            <person name="Cai H."/>
            <person name="Collins K."/>
            <person name="Stewart B.A."/>
            <person name="Lee S.R."/>
            <person name="Wilamowska K."/>
            <person name="Weinberg Z."/>
            <person name="Ruzzo W.L."/>
            <person name="Wloga D."/>
            <person name="Gaertig J."/>
            <person name="Frankel J."/>
            <person name="Tsao C.-C."/>
            <person name="Gorovsky M.A."/>
            <person name="Keeling P.J."/>
            <person name="Waller R.F."/>
            <person name="Patron N.J."/>
            <person name="Cherry J.M."/>
            <person name="Stover N.A."/>
            <person name="Krieger C.J."/>
            <person name="del Toro C."/>
            <person name="Ryder H.F."/>
            <person name="Williamson S.C."/>
            <person name="Barbeau R.A."/>
            <person name="Hamilton E.P."/>
            <person name="Orias E."/>
        </authorList>
    </citation>
    <scope>NUCLEOTIDE SEQUENCE [LARGE SCALE GENOMIC DNA]</scope>
    <source>
        <strain evidence="11">SB210</strain>
    </source>
</reference>
<keyword evidence="5" id="KW-0406">Ion transport</keyword>
<dbReference type="AlphaFoldDB" id="I7M039"/>
<evidence type="ECO:0000256" key="4">
    <source>
        <dbReference type="ARBA" id="ARBA00022989"/>
    </source>
</evidence>
<keyword evidence="4 8" id="KW-1133">Transmembrane helix</keyword>
<dbReference type="InterPro" id="IPR000595">
    <property type="entry name" value="cNMP-bd_dom"/>
</dbReference>
<dbReference type="PANTHER" id="PTHR45689">
    <property type="entry name" value="I[[H]] CHANNEL, ISOFORM E"/>
    <property type="match status" value="1"/>
</dbReference>
<dbReference type="PROSITE" id="PS50042">
    <property type="entry name" value="CNMP_BINDING_3"/>
    <property type="match status" value="1"/>
</dbReference>
<keyword evidence="2" id="KW-0813">Transport</keyword>
<evidence type="ECO:0000259" key="9">
    <source>
        <dbReference type="PROSITE" id="PS50042"/>
    </source>
</evidence>
<evidence type="ECO:0000256" key="2">
    <source>
        <dbReference type="ARBA" id="ARBA00022448"/>
    </source>
</evidence>
<feature type="transmembrane region" description="Helical" evidence="8">
    <location>
        <begin position="490"/>
        <end position="514"/>
    </location>
</feature>
<evidence type="ECO:0000313" key="10">
    <source>
        <dbReference type="EMBL" id="EAR85432.2"/>
    </source>
</evidence>
<dbReference type="GO" id="GO:0098855">
    <property type="term" value="C:HCN channel complex"/>
    <property type="evidence" value="ECO:0007669"/>
    <property type="project" value="TreeGrafter"/>
</dbReference>
<protein>
    <submittedName>
        <fullName evidence="10">Cyclic nucleotide-binding domain protein</fullName>
    </submittedName>
</protein>
<dbReference type="SUPFAM" id="SSF51206">
    <property type="entry name" value="cAMP-binding domain-like"/>
    <property type="match status" value="1"/>
</dbReference>
<keyword evidence="11" id="KW-1185">Reference proteome</keyword>
<dbReference type="InterPro" id="IPR018490">
    <property type="entry name" value="cNMP-bd_dom_sf"/>
</dbReference>
<dbReference type="InterPro" id="IPR014710">
    <property type="entry name" value="RmlC-like_jellyroll"/>
</dbReference>
<dbReference type="PANTHER" id="PTHR45689:SF5">
    <property type="entry name" value="I[[H]] CHANNEL, ISOFORM E"/>
    <property type="match status" value="1"/>
</dbReference>
<feature type="transmembrane region" description="Helical" evidence="8">
    <location>
        <begin position="458"/>
        <end position="478"/>
    </location>
</feature>
<feature type="region of interest" description="Disordered" evidence="7">
    <location>
        <begin position="833"/>
        <end position="860"/>
    </location>
</feature>
<dbReference type="GO" id="GO:0003254">
    <property type="term" value="P:regulation of membrane depolarization"/>
    <property type="evidence" value="ECO:0007669"/>
    <property type="project" value="TreeGrafter"/>
</dbReference>
<evidence type="ECO:0000256" key="7">
    <source>
        <dbReference type="SAM" id="MobiDB-lite"/>
    </source>
</evidence>
<feature type="compositionally biased region" description="Polar residues" evidence="7">
    <location>
        <begin position="848"/>
        <end position="858"/>
    </location>
</feature>
<dbReference type="SUPFAM" id="SSF81324">
    <property type="entry name" value="Voltage-gated potassium channels"/>
    <property type="match status" value="1"/>
</dbReference>
<sequence length="1242" mass="146430">MNELFSKHHSRNASNQFYNYSISNNTEKDTAGNDKIYYDEQSELALQLQGQFSQVNSSRKKPQEVYFRHKGDTNFKIGTNIDFILESEPEPEPEVTQGQQSQNNPLMNTQSQQTSKDNDKLLNKKFDSNKNDEVISRAVSEDLSSQNRKIDLQHQIRKQLNVAMKVYKFINNLMKFQILNSQYMIKQFQLSIINDPVCLFMNEWQFSKFKPKGVFFSRFSRSQTSFLKGNNFEEQQEKTSEKLIRILADMTNNCFSKVGIIHPQSKFKTVWQLLHLIIMLMILFILPVEVALFETDFAQLYPYKFNGLSKGAFGFFLVDIFIQLNTGVFDKGTILTDRQELAKRYIKNNLLLDLITAITLFAKEFGLPKFINVFILCKIPSFQRILDEIQEANLSKSNVTFKNVLKLTRLVIELLFIAHIYACIFLLINSLELHYNYTQTWMTTYTNYLKKDINTLTWHYKYMMSFYLCMTTMTTVGYGDITPQNQIETIFYIFSLMTLCGVFAYSFNLVGVIVQEMNKKNKEFKRDISLVNYYMEKLSISNELKYQVRKYLEYQHIYNEDITLSEEQYILNKLSPALKEKLILDAHIQIIKKCGGVFSMYSEEFIEKVCLNFSKQKFSKGEIIFKPFQKEQDQCFYFIDDGEIDLFSESPSIQYQTDNYLTGEDDKDNSKEDKEKTLLDLNSNVQILKTLEKNQYFGEICFYTNGVRKLGAICKKNSRCFVIQRSKFIKLLKKYPKDYELFCKIRDKLIIDNNGYIVGTACYSCNQYNHTFQNCYLLQQKFDKEKIFLQENKPFFQNRNQIRKQRRRRLKFNCLVEQKNIAEKVELKRVSLDDVESDSNEEDDQIDDNSQTSNQDIQSIEVKIKDKKVRKKNTRNYSSNTLQIPQKSVNIFKQSSIDTSKSLNNIQQTEGNEELQKKSVSNTYLQPIVENESIKEYSPLKYSNPYQNENGNHQNSMKQITLQKYSEEKKFPNKIFPSQQSMLQLNTNPKTLQQQLMLASFQNMILQKREGQESQRNSIVRPQGTYEQLQMPPSPLIKNQSPIQIDSPQVQKFGYRFLAHETENDPLIAFQQQLQAIQQQQQPYVSLLHEQENQQNLETHSITKIQRQNVYCQGQMIEPFTQLLLQQQQDQIKGNQALATLLEISTPNNQKAKYQKVSEVDTHYVIEEHMQEFRVYYPEYNFSVVRFRLPRTTKDYRNFHPAFCKYTYFNRVIKKNDRKKSRKQSEKVIPSNHRMSLMHQYA</sequence>
<evidence type="ECO:0000256" key="1">
    <source>
        <dbReference type="ARBA" id="ARBA00004141"/>
    </source>
</evidence>
<dbReference type="Proteomes" id="UP000009168">
    <property type="component" value="Unassembled WGS sequence"/>
</dbReference>
<feature type="transmembrane region" description="Helical" evidence="8">
    <location>
        <begin position="410"/>
        <end position="428"/>
    </location>
</feature>
<dbReference type="GO" id="GO:0005249">
    <property type="term" value="F:voltage-gated potassium channel activity"/>
    <property type="evidence" value="ECO:0007669"/>
    <property type="project" value="TreeGrafter"/>
</dbReference>
<organism evidence="10 11">
    <name type="scientific">Tetrahymena thermophila (strain SB210)</name>
    <dbReference type="NCBI Taxonomy" id="312017"/>
    <lineage>
        <taxon>Eukaryota</taxon>
        <taxon>Sar</taxon>
        <taxon>Alveolata</taxon>
        <taxon>Ciliophora</taxon>
        <taxon>Intramacronucleata</taxon>
        <taxon>Oligohymenophorea</taxon>
        <taxon>Hymenostomatida</taxon>
        <taxon>Tetrahymenina</taxon>
        <taxon>Tetrahymenidae</taxon>
        <taxon>Tetrahymena</taxon>
    </lineage>
</organism>
<feature type="domain" description="Cyclic nucleotide-binding" evidence="9">
    <location>
        <begin position="629"/>
        <end position="732"/>
    </location>
</feature>
<dbReference type="InterPro" id="IPR005821">
    <property type="entry name" value="Ion_trans_dom"/>
</dbReference>
<evidence type="ECO:0000256" key="8">
    <source>
        <dbReference type="SAM" id="Phobius"/>
    </source>
</evidence>
<comment type="subcellular location">
    <subcellularLocation>
        <location evidence="1">Membrane</location>
        <topology evidence="1">Multi-pass membrane protein</topology>
    </subcellularLocation>
</comment>
<dbReference type="InterPro" id="IPR051413">
    <property type="entry name" value="K/Na_HCN_channel"/>
</dbReference>
<dbReference type="InParanoid" id="I7M039"/>
<dbReference type="eggNOG" id="KOG0500">
    <property type="taxonomic scope" value="Eukaryota"/>
</dbReference>
<name>I7M039_TETTS</name>
<feature type="region of interest" description="Disordered" evidence="7">
    <location>
        <begin position="89"/>
        <end position="116"/>
    </location>
</feature>
<dbReference type="CDD" id="cd00038">
    <property type="entry name" value="CAP_ED"/>
    <property type="match status" value="1"/>
</dbReference>
<accession>I7M039</accession>
<proteinExistence type="predicted"/>
<keyword evidence="6 8" id="KW-0472">Membrane</keyword>
<dbReference type="Gene3D" id="1.10.287.70">
    <property type="match status" value="1"/>
</dbReference>
<feature type="compositionally biased region" description="Acidic residues" evidence="7">
    <location>
        <begin position="833"/>
        <end position="847"/>
    </location>
</feature>
<feature type="compositionally biased region" description="Polar residues" evidence="7">
    <location>
        <begin position="96"/>
        <end position="114"/>
    </location>
</feature>
<dbReference type="Pfam" id="PF00520">
    <property type="entry name" value="Ion_trans"/>
    <property type="match status" value="1"/>
</dbReference>
<dbReference type="GO" id="GO:0035725">
    <property type="term" value="P:sodium ion transmembrane transport"/>
    <property type="evidence" value="ECO:0007669"/>
    <property type="project" value="TreeGrafter"/>
</dbReference>
<gene>
    <name evidence="10" type="ORF">TTHERM_00441800</name>
</gene>
<evidence type="ECO:0000256" key="5">
    <source>
        <dbReference type="ARBA" id="ARBA00023065"/>
    </source>
</evidence>
<evidence type="ECO:0000313" key="11">
    <source>
        <dbReference type="Proteomes" id="UP000009168"/>
    </source>
</evidence>
<evidence type="ECO:0000256" key="3">
    <source>
        <dbReference type="ARBA" id="ARBA00022692"/>
    </source>
</evidence>
<dbReference type="KEGG" id="tet:TTHERM_00441800"/>
<dbReference type="Gene3D" id="1.10.287.630">
    <property type="entry name" value="Helix hairpin bin"/>
    <property type="match status" value="1"/>
</dbReference>
<evidence type="ECO:0000256" key="6">
    <source>
        <dbReference type="ARBA" id="ARBA00023136"/>
    </source>
</evidence>
<dbReference type="OrthoDB" id="426737at2759"/>
<dbReference type="EMBL" id="GG662665">
    <property type="protein sequence ID" value="EAR85432.2"/>
    <property type="molecule type" value="Genomic_DNA"/>
</dbReference>
<dbReference type="RefSeq" id="XP_001033095.2">
    <property type="nucleotide sequence ID" value="XM_001033095.2"/>
</dbReference>
<keyword evidence="3 8" id="KW-0812">Transmembrane</keyword>
<dbReference type="GeneID" id="7843294"/>
<feature type="transmembrane region" description="Helical" evidence="8">
    <location>
        <begin position="273"/>
        <end position="292"/>
    </location>
</feature>
<dbReference type="Gene3D" id="2.60.120.10">
    <property type="entry name" value="Jelly Rolls"/>
    <property type="match status" value="1"/>
</dbReference>